<protein>
    <submittedName>
        <fullName evidence="1">Uncharacterized protein</fullName>
    </submittedName>
</protein>
<accession>A0ABY4G1F7</accession>
<keyword evidence="2" id="KW-1185">Reference proteome</keyword>
<dbReference type="Proteomes" id="UP000830401">
    <property type="component" value="Chromosome"/>
</dbReference>
<sequence length="84" mass="9634">MSRLTPSQLQEAGFRPCSQPPHGWQFAGDVYMRELPKGPAYVLCLEYSEEVEAFIGDWTNPLAYFYWPSADTRKLSDLLHTAHN</sequence>
<evidence type="ECO:0000313" key="2">
    <source>
        <dbReference type="Proteomes" id="UP000830401"/>
    </source>
</evidence>
<proteinExistence type="predicted"/>
<dbReference type="RefSeq" id="WP_245118477.1">
    <property type="nucleotide sequence ID" value="NZ_CP095061.1"/>
</dbReference>
<name>A0ABY4G1F7_9BACT</name>
<evidence type="ECO:0000313" key="1">
    <source>
        <dbReference type="EMBL" id="UOQ64601.1"/>
    </source>
</evidence>
<dbReference type="EMBL" id="CP095061">
    <property type="protein sequence ID" value="UOQ64601.1"/>
    <property type="molecule type" value="Genomic_DNA"/>
</dbReference>
<gene>
    <name evidence="1" type="ORF">MUN86_13535</name>
</gene>
<organism evidence="1 2">
    <name type="scientific">Hymenobacter volaticus</name>
    <dbReference type="NCBI Taxonomy" id="2932254"/>
    <lineage>
        <taxon>Bacteria</taxon>
        <taxon>Pseudomonadati</taxon>
        <taxon>Bacteroidota</taxon>
        <taxon>Cytophagia</taxon>
        <taxon>Cytophagales</taxon>
        <taxon>Hymenobacteraceae</taxon>
        <taxon>Hymenobacter</taxon>
    </lineage>
</organism>
<reference evidence="1" key="1">
    <citation type="submission" date="2022-04" db="EMBL/GenBank/DDBJ databases">
        <title>Hymenobacter sp. isolated from the air.</title>
        <authorList>
            <person name="Won M."/>
            <person name="Lee C.-M."/>
            <person name="Woen H.-Y."/>
            <person name="Kwon S.-W."/>
        </authorList>
    </citation>
    <scope>NUCLEOTIDE SEQUENCE</scope>
    <source>
        <strain evidence="1">5420S-77</strain>
    </source>
</reference>